<dbReference type="OrthoDB" id="672524at2"/>
<keyword evidence="1" id="KW-1133">Transmembrane helix</keyword>
<evidence type="ECO:0000313" key="3">
    <source>
        <dbReference type="Proteomes" id="UP000228740"/>
    </source>
</evidence>
<evidence type="ECO:0008006" key="4">
    <source>
        <dbReference type="Google" id="ProtNLM"/>
    </source>
</evidence>
<dbReference type="AlphaFoldDB" id="A0A2M9CBJ3"/>
<comment type="caution">
    <text evidence="2">The sequence shown here is derived from an EMBL/GenBank/DDBJ whole genome shotgun (WGS) entry which is preliminary data.</text>
</comment>
<gene>
    <name evidence="2" type="ORF">CLV73_2222</name>
</gene>
<dbReference type="InterPro" id="IPR021354">
    <property type="entry name" value="DUF2975"/>
</dbReference>
<dbReference type="Proteomes" id="UP000228740">
    <property type="component" value="Unassembled WGS sequence"/>
</dbReference>
<feature type="transmembrane region" description="Helical" evidence="1">
    <location>
        <begin position="72"/>
        <end position="97"/>
    </location>
</feature>
<dbReference type="RefSeq" id="WP_100376827.1">
    <property type="nucleotide sequence ID" value="NZ_PGFD01000001.1"/>
</dbReference>
<keyword evidence="1" id="KW-0472">Membrane</keyword>
<evidence type="ECO:0000256" key="1">
    <source>
        <dbReference type="SAM" id="Phobius"/>
    </source>
</evidence>
<protein>
    <recommendedName>
        <fullName evidence="4">DUF2975 family protein</fullName>
    </recommendedName>
</protein>
<organism evidence="2 3">
    <name type="scientific">Chryseobacterium geocarposphaerae</name>
    <dbReference type="NCBI Taxonomy" id="1416776"/>
    <lineage>
        <taxon>Bacteria</taxon>
        <taxon>Pseudomonadati</taxon>
        <taxon>Bacteroidota</taxon>
        <taxon>Flavobacteriia</taxon>
        <taxon>Flavobacteriales</taxon>
        <taxon>Weeksellaceae</taxon>
        <taxon>Chryseobacterium group</taxon>
        <taxon>Chryseobacterium</taxon>
    </lineage>
</organism>
<feature type="transmembrane region" description="Helical" evidence="1">
    <location>
        <begin position="14"/>
        <end position="41"/>
    </location>
</feature>
<dbReference type="EMBL" id="PGFD01000001">
    <property type="protein sequence ID" value="PJJ68187.1"/>
    <property type="molecule type" value="Genomic_DNA"/>
</dbReference>
<keyword evidence="3" id="KW-1185">Reference proteome</keyword>
<accession>A0A2M9CBJ3</accession>
<proteinExistence type="predicted"/>
<name>A0A2M9CBJ3_9FLAO</name>
<feature type="transmembrane region" description="Helical" evidence="1">
    <location>
        <begin position="109"/>
        <end position="130"/>
    </location>
</feature>
<reference evidence="2 3" key="1">
    <citation type="submission" date="2017-11" db="EMBL/GenBank/DDBJ databases">
        <title>Genomic Encyclopedia of Archaeal and Bacterial Type Strains, Phase II (KMG-II): From Individual Species to Whole Genera.</title>
        <authorList>
            <person name="Goeker M."/>
        </authorList>
    </citation>
    <scope>NUCLEOTIDE SEQUENCE [LARGE SCALE GENOMIC DNA]</scope>
    <source>
        <strain evidence="2 3">DSM 27617</strain>
    </source>
</reference>
<feature type="transmembrane region" description="Helical" evidence="1">
    <location>
        <begin position="151"/>
        <end position="168"/>
    </location>
</feature>
<evidence type="ECO:0000313" key="2">
    <source>
        <dbReference type="EMBL" id="PJJ68187.1"/>
    </source>
</evidence>
<dbReference type="Pfam" id="PF11188">
    <property type="entry name" value="DUF2975"/>
    <property type="match status" value="1"/>
</dbReference>
<sequence length="182" mass="20425">MKLNSDFILEILKIFFWIFTLILGIAISILVLIFFFTIFGIDMGSLKEIKISITLFSGKIKDIQSLGKLKSIFILGYSILEGLLQLVFFLTVIKILKKISLNSTFSTEIYFLISKIAKLALLIGSLSFLVNMGNELIHGNLNISADLNSKSLQFFLVSGVVYIIAQVYKRAVDLQNESDLTI</sequence>
<keyword evidence="1" id="KW-0812">Transmembrane</keyword>